<sequence>MSMSMSGIVGLVGSILMLWFLHKKKRIKSFIRTLSSEKNFHTYLKSLAISDVLCVLISLPSVCVQFYIDVFEGDWGCKIARYLQIVFPSVTMNNLLIISIEKYFSTRKVPRPFFYSTVKKLVLLAWIVGVVFVFLPASTFTQIRYEYNATHYTLDCKYDKQYFPYRIIFISFITMQYIIPSFVTLIISVCLIKTVMATTKKSINVFKDNAIKKMLRAAQRRATVSVILLVLAFVIPYCFYFGQVFYTMATQDDIRYETDFLIRYSSAVLAYSNGAINFFIYLFSLRDFRSFLKEHLVFRF</sequence>
<comment type="subcellular location">
    <subcellularLocation>
        <location evidence="1">Cell membrane</location>
        <topology evidence="1">Multi-pass membrane protein</topology>
    </subcellularLocation>
</comment>
<evidence type="ECO:0000256" key="1">
    <source>
        <dbReference type="ARBA" id="ARBA00004651"/>
    </source>
</evidence>
<protein>
    <recommendedName>
        <fullName evidence="10">G-protein coupled receptors family 1 profile domain-containing protein</fullName>
    </recommendedName>
</protein>
<evidence type="ECO:0000256" key="7">
    <source>
        <dbReference type="ARBA" id="ARBA00023170"/>
    </source>
</evidence>
<feature type="transmembrane region" description="Helical" evidence="9">
    <location>
        <begin position="6"/>
        <end position="22"/>
    </location>
</feature>
<feature type="transmembrane region" description="Helical" evidence="9">
    <location>
        <begin position="163"/>
        <end position="192"/>
    </location>
</feature>
<dbReference type="PROSITE" id="PS50262">
    <property type="entry name" value="G_PROTEIN_RECEP_F1_2"/>
    <property type="match status" value="1"/>
</dbReference>
<keyword evidence="2" id="KW-1003">Cell membrane</keyword>
<feature type="domain" description="G-protein coupled receptors family 1 profile" evidence="10">
    <location>
        <begin position="13"/>
        <end position="281"/>
    </location>
</feature>
<dbReference type="PANTHER" id="PTHR24228:SF59">
    <property type="entry name" value="NEUROPEPTIDE RECEPTOR 15"/>
    <property type="match status" value="1"/>
</dbReference>
<organism evidence="11 12">
    <name type="scientific">Porites lobata</name>
    <dbReference type="NCBI Taxonomy" id="104759"/>
    <lineage>
        <taxon>Eukaryota</taxon>
        <taxon>Metazoa</taxon>
        <taxon>Cnidaria</taxon>
        <taxon>Anthozoa</taxon>
        <taxon>Hexacorallia</taxon>
        <taxon>Scleractinia</taxon>
        <taxon>Fungiina</taxon>
        <taxon>Poritidae</taxon>
        <taxon>Porites</taxon>
    </lineage>
</organism>
<dbReference type="EMBL" id="CALNXK010000184">
    <property type="protein sequence ID" value="CAH3173723.1"/>
    <property type="molecule type" value="Genomic_DNA"/>
</dbReference>
<feature type="transmembrane region" description="Helical" evidence="9">
    <location>
        <begin position="121"/>
        <end position="143"/>
    </location>
</feature>
<feature type="transmembrane region" description="Helical" evidence="9">
    <location>
        <begin position="79"/>
        <end position="100"/>
    </location>
</feature>
<dbReference type="PRINTS" id="PR00237">
    <property type="entry name" value="GPCRRHODOPSN"/>
</dbReference>
<keyword evidence="4 9" id="KW-1133">Transmembrane helix</keyword>
<dbReference type="Proteomes" id="UP001159405">
    <property type="component" value="Unassembled WGS sequence"/>
</dbReference>
<evidence type="ECO:0000256" key="5">
    <source>
        <dbReference type="ARBA" id="ARBA00023040"/>
    </source>
</evidence>
<gene>
    <name evidence="11" type="ORF">PLOB_00014396</name>
</gene>
<evidence type="ECO:0000256" key="9">
    <source>
        <dbReference type="SAM" id="Phobius"/>
    </source>
</evidence>
<keyword evidence="7" id="KW-0675">Receptor</keyword>
<feature type="transmembrane region" description="Helical" evidence="9">
    <location>
        <begin position="222"/>
        <end position="242"/>
    </location>
</feature>
<proteinExistence type="predicted"/>
<evidence type="ECO:0000256" key="4">
    <source>
        <dbReference type="ARBA" id="ARBA00022989"/>
    </source>
</evidence>
<keyword evidence="5" id="KW-0297">G-protein coupled receptor</keyword>
<dbReference type="Gene3D" id="1.20.1070.10">
    <property type="entry name" value="Rhodopsin 7-helix transmembrane proteins"/>
    <property type="match status" value="1"/>
</dbReference>
<comment type="caution">
    <text evidence="11">The sequence shown here is derived from an EMBL/GenBank/DDBJ whole genome shotgun (WGS) entry which is preliminary data.</text>
</comment>
<feature type="transmembrane region" description="Helical" evidence="9">
    <location>
        <begin position="262"/>
        <end position="283"/>
    </location>
</feature>
<evidence type="ECO:0000313" key="12">
    <source>
        <dbReference type="Proteomes" id="UP001159405"/>
    </source>
</evidence>
<evidence type="ECO:0000256" key="2">
    <source>
        <dbReference type="ARBA" id="ARBA00022475"/>
    </source>
</evidence>
<dbReference type="InterPro" id="IPR017452">
    <property type="entry name" value="GPCR_Rhodpsn_7TM"/>
</dbReference>
<dbReference type="PANTHER" id="PTHR24228">
    <property type="entry name" value="B2 BRADYKININ RECEPTOR/ANGIOTENSIN II RECEPTOR"/>
    <property type="match status" value="1"/>
</dbReference>
<evidence type="ECO:0000313" key="11">
    <source>
        <dbReference type="EMBL" id="CAH3173723.1"/>
    </source>
</evidence>
<dbReference type="SUPFAM" id="SSF81321">
    <property type="entry name" value="Family A G protein-coupled receptor-like"/>
    <property type="match status" value="1"/>
</dbReference>
<feature type="non-terminal residue" evidence="11">
    <location>
        <position position="300"/>
    </location>
</feature>
<evidence type="ECO:0000259" key="10">
    <source>
        <dbReference type="PROSITE" id="PS50262"/>
    </source>
</evidence>
<reference evidence="11 12" key="1">
    <citation type="submission" date="2022-05" db="EMBL/GenBank/DDBJ databases">
        <authorList>
            <consortium name="Genoscope - CEA"/>
            <person name="William W."/>
        </authorList>
    </citation>
    <scope>NUCLEOTIDE SEQUENCE [LARGE SCALE GENOMIC DNA]</scope>
</reference>
<feature type="transmembrane region" description="Helical" evidence="9">
    <location>
        <begin position="43"/>
        <end position="67"/>
    </location>
</feature>
<keyword evidence="8" id="KW-0807">Transducer</keyword>
<evidence type="ECO:0000256" key="6">
    <source>
        <dbReference type="ARBA" id="ARBA00023136"/>
    </source>
</evidence>
<dbReference type="Pfam" id="PF00001">
    <property type="entry name" value="7tm_1"/>
    <property type="match status" value="1"/>
</dbReference>
<accession>A0ABN8R308</accession>
<dbReference type="InterPro" id="IPR000276">
    <property type="entry name" value="GPCR_Rhodpsn"/>
</dbReference>
<name>A0ABN8R308_9CNID</name>
<keyword evidence="3 9" id="KW-0812">Transmembrane</keyword>
<dbReference type="CDD" id="cd00637">
    <property type="entry name" value="7tm_classA_rhodopsin-like"/>
    <property type="match status" value="1"/>
</dbReference>
<evidence type="ECO:0000256" key="3">
    <source>
        <dbReference type="ARBA" id="ARBA00022692"/>
    </source>
</evidence>
<keyword evidence="12" id="KW-1185">Reference proteome</keyword>
<evidence type="ECO:0000256" key="8">
    <source>
        <dbReference type="ARBA" id="ARBA00023224"/>
    </source>
</evidence>
<keyword evidence="6 9" id="KW-0472">Membrane</keyword>